<dbReference type="RefSeq" id="WP_048449599.1">
    <property type="nucleotide sequence ID" value="NZ_LABZ01000025.1"/>
</dbReference>
<evidence type="ECO:0000313" key="1">
    <source>
        <dbReference type="EMBL" id="KMO44136.1"/>
    </source>
</evidence>
<dbReference type="AlphaFoldDB" id="A0A0J6VXU8"/>
<comment type="caution">
    <text evidence="1">The sequence shown here is derived from an EMBL/GenBank/DDBJ whole genome shotgun (WGS) entry which is preliminary data.</text>
</comment>
<gene>
    <name evidence="1" type="ORF">VQ03_04145</name>
</gene>
<accession>A0A0J6VXU8</accession>
<proteinExistence type="predicted"/>
<name>A0A0J6VXU8_9HYPH</name>
<dbReference type="Proteomes" id="UP000036449">
    <property type="component" value="Unassembled WGS sequence"/>
</dbReference>
<organism evidence="1 2">
    <name type="scientific">Methylobacterium tarhaniae</name>
    <dbReference type="NCBI Taxonomy" id="1187852"/>
    <lineage>
        <taxon>Bacteria</taxon>
        <taxon>Pseudomonadati</taxon>
        <taxon>Pseudomonadota</taxon>
        <taxon>Alphaproteobacteria</taxon>
        <taxon>Hyphomicrobiales</taxon>
        <taxon>Methylobacteriaceae</taxon>
        <taxon>Methylobacterium</taxon>
    </lineage>
</organism>
<evidence type="ECO:0000313" key="2">
    <source>
        <dbReference type="Proteomes" id="UP000036449"/>
    </source>
</evidence>
<sequence length="70" mass="7897">MMILEAMKAMREGATTRCPECCTKKLYQTAEGNLIEIATVSDIWHRAGDVIDNPVLGQAWIESDSWEIVR</sequence>
<dbReference type="PATRIC" id="fig|1187852.3.peg.3500"/>
<protein>
    <submittedName>
        <fullName evidence="1">Uncharacterized protein</fullName>
    </submittedName>
</protein>
<keyword evidence="2" id="KW-1185">Reference proteome</keyword>
<dbReference type="EMBL" id="LABZ01000025">
    <property type="protein sequence ID" value="KMO44136.1"/>
    <property type="molecule type" value="Genomic_DNA"/>
</dbReference>
<reference evidence="1 2" key="1">
    <citation type="submission" date="2015-03" db="EMBL/GenBank/DDBJ databases">
        <title>Genome sequencing of Methylobacterium tarhaniae DSM 25844.</title>
        <authorList>
            <person name="Chaudhry V."/>
            <person name="Patil P.B."/>
        </authorList>
    </citation>
    <scope>NUCLEOTIDE SEQUENCE [LARGE SCALE GENOMIC DNA]</scope>
    <source>
        <strain evidence="1 2">DSM 25844</strain>
    </source>
</reference>